<keyword evidence="3" id="KW-1185">Reference proteome</keyword>
<dbReference type="PANTHER" id="PTHR42860">
    <property type="entry name" value="VITAMIN B12-BINDING PROTEIN"/>
    <property type="match status" value="1"/>
</dbReference>
<organism evidence="2 3">
    <name type="scientific">Rubinisphaera brasiliensis (strain ATCC 49424 / DSM 5305 / JCM 21570 / IAM 15109 / NBRC 103401 / IFAM 1448)</name>
    <name type="common">Planctomyces brasiliensis</name>
    <dbReference type="NCBI Taxonomy" id="756272"/>
    <lineage>
        <taxon>Bacteria</taxon>
        <taxon>Pseudomonadati</taxon>
        <taxon>Planctomycetota</taxon>
        <taxon>Planctomycetia</taxon>
        <taxon>Planctomycetales</taxon>
        <taxon>Planctomycetaceae</taxon>
        <taxon>Rubinisphaera</taxon>
    </lineage>
</organism>
<dbReference type="CDD" id="cd01144">
    <property type="entry name" value="BtuF"/>
    <property type="match status" value="1"/>
</dbReference>
<dbReference type="eggNOG" id="COG0614">
    <property type="taxonomic scope" value="Bacteria"/>
</dbReference>
<dbReference type="InterPro" id="IPR002491">
    <property type="entry name" value="ABC_transptr_periplasmic_BD"/>
</dbReference>
<dbReference type="HOGENOM" id="CLU_038034_9_1_0"/>
<dbReference type="AlphaFoldDB" id="F0SSS4"/>
<dbReference type="InterPro" id="IPR051030">
    <property type="entry name" value="Vitamin_B12-ABC_binding"/>
</dbReference>
<feature type="domain" description="Fe/B12 periplasmic-binding" evidence="1">
    <location>
        <begin position="2"/>
        <end position="289"/>
    </location>
</feature>
<dbReference type="SUPFAM" id="SSF53807">
    <property type="entry name" value="Helical backbone' metal receptor"/>
    <property type="match status" value="1"/>
</dbReference>
<accession>F0SSS4</accession>
<dbReference type="PANTHER" id="PTHR42860:SF1">
    <property type="entry name" value="VITAMIN B12-BINDING PROTEIN"/>
    <property type="match status" value="1"/>
</dbReference>
<protein>
    <submittedName>
        <fullName evidence="2">Periplasmic binding protein</fullName>
    </submittedName>
</protein>
<evidence type="ECO:0000313" key="3">
    <source>
        <dbReference type="Proteomes" id="UP000006860"/>
    </source>
</evidence>
<gene>
    <name evidence="2" type="ordered locus">Plabr_3816</name>
</gene>
<reference evidence="3" key="1">
    <citation type="submission" date="2011-02" db="EMBL/GenBank/DDBJ databases">
        <title>The complete genome of Planctomyces brasiliensis DSM 5305.</title>
        <authorList>
            <person name="Lucas S."/>
            <person name="Copeland A."/>
            <person name="Lapidus A."/>
            <person name="Bruce D."/>
            <person name="Goodwin L."/>
            <person name="Pitluck S."/>
            <person name="Kyrpides N."/>
            <person name="Mavromatis K."/>
            <person name="Pagani I."/>
            <person name="Ivanova N."/>
            <person name="Ovchinnikova G."/>
            <person name="Lu M."/>
            <person name="Detter J.C."/>
            <person name="Han C."/>
            <person name="Land M."/>
            <person name="Hauser L."/>
            <person name="Markowitz V."/>
            <person name="Cheng J.-F."/>
            <person name="Hugenholtz P."/>
            <person name="Woyke T."/>
            <person name="Wu D."/>
            <person name="Tindall B."/>
            <person name="Pomrenke H.G."/>
            <person name="Brambilla E."/>
            <person name="Klenk H.-P."/>
            <person name="Eisen J.A."/>
        </authorList>
    </citation>
    <scope>NUCLEOTIDE SEQUENCE [LARGE SCALE GENOMIC DNA]</scope>
    <source>
        <strain evidence="3">ATCC 49424 / DSM 5305 / JCM 21570 / NBRC 103401 / IFAM 1448</strain>
    </source>
</reference>
<dbReference type="KEGG" id="pbs:Plabr_3816"/>
<dbReference type="EMBL" id="CP002546">
    <property type="protein sequence ID" value="ADY61402.1"/>
    <property type="molecule type" value="Genomic_DNA"/>
</dbReference>
<evidence type="ECO:0000313" key="2">
    <source>
        <dbReference type="EMBL" id="ADY61402.1"/>
    </source>
</evidence>
<dbReference type="Proteomes" id="UP000006860">
    <property type="component" value="Chromosome"/>
</dbReference>
<dbReference type="Gene3D" id="3.40.50.1980">
    <property type="entry name" value="Nitrogenase molybdenum iron protein domain"/>
    <property type="match status" value="2"/>
</dbReference>
<dbReference type="Pfam" id="PF01497">
    <property type="entry name" value="Peripla_BP_2"/>
    <property type="match status" value="1"/>
</dbReference>
<dbReference type="STRING" id="756272.Plabr_3816"/>
<name>F0SSS4_RUBBR</name>
<evidence type="ECO:0000259" key="1">
    <source>
        <dbReference type="PROSITE" id="PS50983"/>
    </source>
</evidence>
<dbReference type="PROSITE" id="PS50983">
    <property type="entry name" value="FE_B12_PBP"/>
    <property type="match status" value="1"/>
</dbReference>
<dbReference type="RefSeq" id="WP_013630121.1">
    <property type="nucleotide sequence ID" value="NC_015174.1"/>
</dbReference>
<sequence>MRIVSLLPSATEIVCLLGLQDQLVGVTHECDYPAGVLDLPKVTKTLIPHDASSREIDGLVRERLSGAKALYSLNMPVLEELKPDLIVTQVLCDVCAVADEEVREAACSLPNQPQVVNLEPTCLEEVFQCIDLVAAASGREAEGREAVLGLRARVAEVASRSEQLIERPTVAVLEWIDPPFCSGHWTPEIVRLAGGKEVLGLEGEASRTIDWSHVVAANPDVLLLACCGFDVDRTLEDLPILEAHPEWKSLKAVQQGKVYVVDGSAYFSRPGPRLVDSLEIIAHCLHPQTHPPVSGLPIARPVYADSSTL</sequence>
<proteinExistence type="predicted"/>
<dbReference type="OrthoDB" id="9787772at2"/>